<organism evidence="2 3">
    <name type="scientific">Deinococcus roseus</name>
    <dbReference type="NCBI Taxonomy" id="392414"/>
    <lineage>
        <taxon>Bacteria</taxon>
        <taxon>Thermotogati</taxon>
        <taxon>Deinococcota</taxon>
        <taxon>Deinococci</taxon>
        <taxon>Deinococcales</taxon>
        <taxon>Deinococcaceae</taxon>
        <taxon>Deinococcus</taxon>
    </lineage>
</organism>
<dbReference type="Proteomes" id="UP000632222">
    <property type="component" value="Unassembled WGS sequence"/>
</dbReference>
<proteinExistence type="predicted"/>
<protein>
    <recommendedName>
        <fullName evidence="4">Lipoprotein</fullName>
    </recommendedName>
</protein>
<keyword evidence="3" id="KW-1185">Reference proteome</keyword>
<evidence type="ECO:0000256" key="1">
    <source>
        <dbReference type="SAM" id="SignalP"/>
    </source>
</evidence>
<dbReference type="PROSITE" id="PS51257">
    <property type="entry name" value="PROKAR_LIPOPROTEIN"/>
    <property type="match status" value="1"/>
</dbReference>
<comment type="caution">
    <text evidence="2">The sequence shown here is derived from an EMBL/GenBank/DDBJ whole genome shotgun (WGS) entry which is preliminary data.</text>
</comment>
<keyword evidence="1" id="KW-0732">Signal</keyword>
<feature type="chain" id="PRO_5047242705" description="Lipoprotein" evidence="1">
    <location>
        <begin position="21"/>
        <end position="161"/>
    </location>
</feature>
<evidence type="ECO:0000313" key="2">
    <source>
        <dbReference type="EMBL" id="GGJ43997.1"/>
    </source>
</evidence>
<evidence type="ECO:0008006" key="4">
    <source>
        <dbReference type="Google" id="ProtNLM"/>
    </source>
</evidence>
<accession>A0ABQ2D333</accession>
<reference evidence="3" key="1">
    <citation type="journal article" date="2019" name="Int. J. Syst. Evol. Microbiol.">
        <title>The Global Catalogue of Microorganisms (GCM) 10K type strain sequencing project: providing services to taxonomists for standard genome sequencing and annotation.</title>
        <authorList>
            <consortium name="The Broad Institute Genomics Platform"/>
            <consortium name="The Broad Institute Genome Sequencing Center for Infectious Disease"/>
            <person name="Wu L."/>
            <person name="Ma J."/>
        </authorList>
    </citation>
    <scope>NUCLEOTIDE SEQUENCE [LARGE SCALE GENOMIC DNA]</scope>
    <source>
        <strain evidence="3">JCM 14370</strain>
    </source>
</reference>
<dbReference type="EMBL" id="BMOD01000014">
    <property type="protein sequence ID" value="GGJ43997.1"/>
    <property type="molecule type" value="Genomic_DNA"/>
</dbReference>
<name>A0ABQ2D333_9DEIO</name>
<gene>
    <name evidence="2" type="ORF">GCM10008938_32830</name>
</gene>
<feature type="signal peptide" evidence="1">
    <location>
        <begin position="1"/>
        <end position="20"/>
    </location>
</feature>
<evidence type="ECO:0000313" key="3">
    <source>
        <dbReference type="Proteomes" id="UP000632222"/>
    </source>
</evidence>
<dbReference type="RefSeq" id="WP_189004303.1">
    <property type="nucleotide sequence ID" value="NZ_BMOD01000014.1"/>
</dbReference>
<sequence length="161" mass="17813">MKINVASFLFLGVLLSGCNAQGVPPIPPLSYAEALKAGLSFTQYAVTTRVILRNEGGCEQFSAGWQDEKGIQNLLFVGDPSSQKWAAKGMYAQDTVSMALFWDRQVKFIFACQNRGQIAHFSSTWGTLDRNAIQQKGQNLVLTSAFEQGKPAFRWNYALKP</sequence>